<evidence type="ECO:0000256" key="3">
    <source>
        <dbReference type="ARBA" id="ARBA00023186"/>
    </source>
</evidence>
<reference evidence="7 8" key="1">
    <citation type="submission" date="2021-04" db="EMBL/GenBank/DDBJ databases">
        <title>Nocardia tengchongensis.</title>
        <authorList>
            <person name="Zhuang k."/>
            <person name="Ran Y."/>
            <person name="Li W."/>
        </authorList>
    </citation>
    <scope>NUCLEOTIDE SEQUENCE [LARGE SCALE GENOMIC DNA]</scope>
    <source>
        <strain evidence="7 8">CFH S0057</strain>
    </source>
</reference>
<keyword evidence="1" id="KW-0547">Nucleotide-binding</keyword>
<dbReference type="InterPro" id="IPR051316">
    <property type="entry name" value="Zinc-reg_GTPase_activator"/>
</dbReference>
<dbReference type="PANTHER" id="PTHR13748:SF62">
    <property type="entry name" value="COBW DOMAIN-CONTAINING PROTEIN"/>
    <property type="match status" value="1"/>
</dbReference>
<keyword evidence="8" id="KW-1185">Reference proteome</keyword>
<proteinExistence type="inferred from homology"/>
<evidence type="ECO:0000256" key="1">
    <source>
        <dbReference type="ARBA" id="ARBA00022741"/>
    </source>
</evidence>
<dbReference type="InterPro" id="IPR011629">
    <property type="entry name" value="CobW-like_C"/>
</dbReference>
<accession>A0ABX8CNJ2</accession>
<dbReference type="Gene3D" id="3.30.1220.10">
    <property type="entry name" value="CobW-like, C-terminal domain"/>
    <property type="match status" value="1"/>
</dbReference>
<dbReference type="PANTHER" id="PTHR13748">
    <property type="entry name" value="COBW-RELATED"/>
    <property type="match status" value="1"/>
</dbReference>
<protein>
    <submittedName>
        <fullName evidence="7">GTP-binding protein</fullName>
    </submittedName>
</protein>
<name>A0ABX8CNJ2_9NOCA</name>
<comment type="catalytic activity">
    <reaction evidence="5">
        <text>GTP + H2O = GDP + phosphate + H(+)</text>
        <dbReference type="Rhea" id="RHEA:19669"/>
        <dbReference type="ChEBI" id="CHEBI:15377"/>
        <dbReference type="ChEBI" id="CHEBI:15378"/>
        <dbReference type="ChEBI" id="CHEBI:37565"/>
        <dbReference type="ChEBI" id="CHEBI:43474"/>
        <dbReference type="ChEBI" id="CHEBI:58189"/>
    </reaction>
    <physiologicalReaction direction="left-to-right" evidence="5">
        <dbReference type="Rhea" id="RHEA:19670"/>
    </physiologicalReaction>
</comment>
<sequence>MSATVEAGCCHPVSAESHIGRVVAVSRRIPVLIVAGFLGAGKTTLLNRLLRTRNARIGVVVNDFGAVNIDAMLVAGQVDAMVSLGNGCVCCAVDVSELDGLFDRLAHPKQKIDVIVVEASGLAEPRNLIRMVVNSDNPRIRYGGLVEVVDAEHFPQTRELHPELTTHLRMADLVVLNKSDRVEADALERLRSEIAELVGPVPVYPTSRGRIDPGLLFDLPNRPAGAPRVGEQLSFDELLLDETAPDHGDHCHDGCSHDHRHLHDDYDSVSFTSDTDLNPRELVALLESPPSGLFRAKGVLAFAVPEDPRKFVLHMVGRHITLEPTGWARHEPRVSNLVLIGSGLDGDDVTARLRATVHAAADPLDDHALLPVWRYVDQALVGES</sequence>
<dbReference type="Pfam" id="PF02492">
    <property type="entry name" value="cobW"/>
    <property type="match status" value="1"/>
</dbReference>
<dbReference type="SMART" id="SM00833">
    <property type="entry name" value="CobW_C"/>
    <property type="match status" value="1"/>
</dbReference>
<comment type="similarity">
    <text evidence="4">Belongs to the SIMIBI class G3E GTPase family. ZNG1 subfamily.</text>
</comment>
<dbReference type="InterPro" id="IPR003495">
    <property type="entry name" value="CobW/HypB/UreG_nucleotide-bd"/>
</dbReference>
<keyword evidence="2" id="KW-0378">Hydrolase</keyword>
<dbReference type="Pfam" id="PF07683">
    <property type="entry name" value="CobW_C"/>
    <property type="match status" value="1"/>
</dbReference>
<evidence type="ECO:0000313" key="8">
    <source>
        <dbReference type="Proteomes" id="UP000683310"/>
    </source>
</evidence>
<evidence type="ECO:0000256" key="4">
    <source>
        <dbReference type="ARBA" id="ARBA00034320"/>
    </source>
</evidence>
<dbReference type="SUPFAM" id="SSF52540">
    <property type="entry name" value="P-loop containing nucleoside triphosphate hydrolases"/>
    <property type="match status" value="1"/>
</dbReference>
<dbReference type="InterPro" id="IPR027417">
    <property type="entry name" value="P-loop_NTPase"/>
</dbReference>
<evidence type="ECO:0000259" key="6">
    <source>
        <dbReference type="SMART" id="SM00833"/>
    </source>
</evidence>
<dbReference type="InterPro" id="IPR036627">
    <property type="entry name" value="CobW-likC_sf"/>
</dbReference>
<evidence type="ECO:0000256" key="2">
    <source>
        <dbReference type="ARBA" id="ARBA00022801"/>
    </source>
</evidence>
<dbReference type="EMBL" id="CP074371">
    <property type="protein sequence ID" value="QVI21149.1"/>
    <property type="molecule type" value="Genomic_DNA"/>
</dbReference>
<gene>
    <name evidence="7" type="ORF">KHQ06_34880</name>
</gene>
<evidence type="ECO:0000256" key="5">
    <source>
        <dbReference type="ARBA" id="ARBA00049117"/>
    </source>
</evidence>
<dbReference type="Proteomes" id="UP000683310">
    <property type="component" value="Chromosome"/>
</dbReference>
<keyword evidence="3" id="KW-0143">Chaperone</keyword>
<feature type="domain" description="CobW C-terminal" evidence="6">
    <location>
        <begin position="266"/>
        <end position="357"/>
    </location>
</feature>
<dbReference type="CDD" id="cd03112">
    <property type="entry name" value="CobW-like"/>
    <property type="match status" value="1"/>
</dbReference>
<dbReference type="SUPFAM" id="SSF90002">
    <property type="entry name" value="Hypothetical protein YjiA, C-terminal domain"/>
    <property type="match status" value="1"/>
</dbReference>
<organism evidence="7 8">
    <name type="scientific">Nocardia tengchongensis</name>
    <dbReference type="NCBI Taxonomy" id="2055889"/>
    <lineage>
        <taxon>Bacteria</taxon>
        <taxon>Bacillati</taxon>
        <taxon>Actinomycetota</taxon>
        <taxon>Actinomycetes</taxon>
        <taxon>Mycobacteriales</taxon>
        <taxon>Nocardiaceae</taxon>
        <taxon>Nocardia</taxon>
    </lineage>
</organism>
<dbReference type="Gene3D" id="3.40.50.300">
    <property type="entry name" value="P-loop containing nucleotide triphosphate hydrolases"/>
    <property type="match status" value="1"/>
</dbReference>
<evidence type="ECO:0000313" key="7">
    <source>
        <dbReference type="EMBL" id="QVI21149.1"/>
    </source>
</evidence>